<gene>
    <name evidence="2" type="ORF">HGB38_18775</name>
</gene>
<reference evidence="2 3" key="1">
    <citation type="submission" date="2020-04" db="EMBL/GenBank/DDBJ databases">
        <title>MicrobeNet Type strains.</title>
        <authorList>
            <person name="Nicholson A.C."/>
        </authorList>
    </citation>
    <scope>NUCLEOTIDE SEQUENCE [LARGE SCALE GENOMIC DNA]</scope>
    <source>
        <strain evidence="2 3">DSM 44956</strain>
    </source>
</reference>
<comment type="caution">
    <text evidence="2">The sequence shown here is derived from an EMBL/GenBank/DDBJ whole genome shotgun (WGS) entry which is preliminary data.</text>
</comment>
<protein>
    <recommendedName>
        <fullName evidence="1">Asparagine synthetase domain-containing protein</fullName>
    </recommendedName>
</protein>
<dbReference type="GO" id="GO:0004066">
    <property type="term" value="F:asparagine synthase (glutamine-hydrolyzing) activity"/>
    <property type="evidence" value="ECO:0007669"/>
    <property type="project" value="InterPro"/>
</dbReference>
<dbReference type="Gene3D" id="3.40.50.620">
    <property type="entry name" value="HUPs"/>
    <property type="match status" value="1"/>
</dbReference>
<keyword evidence="3" id="KW-1185">Reference proteome</keyword>
<dbReference type="Proteomes" id="UP000540698">
    <property type="component" value="Unassembled WGS sequence"/>
</dbReference>
<dbReference type="Pfam" id="PF00733">
    <property type="entry name" value="Asn_synthase"/>
    <property type="match status" value="1"/>
</dbReference>
<evidence type="ECO:0000259" key="1">
    <source>
        <dbReference type="Pfam" id="PF00733"/>
    </source>
</evidence>
<dbReference type="EMBL" id="JAAXOS010000008">
    <property type="protein sequence ID" value="NKY28252.1"/>
    <property type="molecule type" value="Genomic_DNA"/>
</dbReference>
<accession>A0A7X6R4E8</accession>
<dbReference type="RefSeq" id="WP_062967130.1">
    <property type="nucleotide sequence ID" value="NZ_JAAXOS010000008.1"/>
</dbReference>
<sequence>MLKFVLNAGAARGIHWRWDGSAWQNGDSWISPVRHSALTHRMVLHEQTVLVISRERRRGDPEVGPRAPERVSAGALADLVAETAQWPLDATLLRLNAGTVTLQAGVWAVAPIYLTSGPDRLAGSWQPTDLRAYADTSSLSDNEVARLLTRRHRYGQETVWRAVKRLTERSVATWRDGTLQLAYPSPAEHTSPRPLRRSADVLGAFESALDAAVHRREFAPHQCGVELSGGLDSTNVAATLAGRGARMTTAAVLMDGSCGQAQRSRRRQLTEEFRCGADITVEATEHLPFHPDGTRGRQLPVSPYAEPWIEAKQPMLAGMAARGVRWSFGGTGGDELMNVRSAEKSESRHARPVPPWLGKRSIAAAAHSEDGIAPPSVLRESTLLAFGSRTPQFLEHGLWPVSPLADPQLSRFCEWLPLPWRADKTLSRLRLSRLGLPLSVYCGLRDDPRETLDIAFRRHVLPFLEDMCAEGGVLVDSGYVDADGLRDTTRAVRRMGDKFALDRTLFTIAAVEAGLRTCASA</sequence>
<feature type="domain" description="Asparagine synthetase" evidence="1">
    <location>
        <begin position="205"/>
        <end position="384"/>
    </location>
</feature>
<dbReference type="SUPFAM" id="SSF52402">
    <property type="entry name" value="Adenine nucleotide alpha hydrolases-like"/>
    <property type="match status" value="1"/>
</dbReference>
<organism evidence="2 3">
    <name type="scientific">Nocardia gamkensis</name>
    <dbReference type="NCBI Taxonomy" id="352869"/>
    <lineage>
        <taxon>Bacteria</taxon>
        <taxon>Bacillati</taxon>
        <taxon>Actinomycetota</taxon>
        <taxon>Actinomycetes</taxon>
        <taxon>Mycobacteriales</taxon>
        <taxon>Nocardiaceae</taxon>
        <taxon>Nocardia</taxon>
    </lineage>
</organism>
<dbReference type="InterPro" id="IPR014729">
    <property type="entry name" value="Rossmann-like_a/b/a_fold"/>
</dbReference>
<evidence type="ECO:0000313" key="3">
    <source>
        <dbReference type="Proteomes" id="UP000540698"/>
    </source>
</evidence>
<dbReference type="AlphaFoldDB" id="A0A7X6R4E8"/>
<proteinExistence type="predicted"/>
<dbReference type="InterPro" id="IPR001962">
    <property type="entry name" value="Asn_synthase"/>
</dbReference>
<dbReference type="GO" id="GO:0006529">
    <property type="term" value="P:asparagine biosynthetic process"/>
    <property type="evidence" value="ECO:0007669"/>
    <property type="project" value="InterPro"/>
</dbReference>
<name>A0A7X6R4E8_9NOCA</name>
<evidence type="ECO:0000313" key="2">
    <source>
        <dbReference type="EMBL" id="NKY28252.1"/>
    </source>
</evidence>